<evidence type="ECO:0000313" key="2">
    <source>
        <dbReference type="EMBL" id="GJM99977.1"/>
    </source>
</evidence>
<dbReference type="SUPFAM" id="SSF49599">
    <property type="entry name" value="TRAF domain-like"/>
    <property type="match status" value="1"/>
</dbReference>
<dbReference type="CDD" id="cd00121">
    <property type="entry name" value="MATH"/>
    <property type="match status" value="1"/>
</dbReference>
<dbReference type="EMBL" id="BQKI01000008">
    <property type="protein sequence ID" value="GJM99977.1"/>
    <property type="molecule type" value="Genomic_DNA"/>
</dbReference>
<reference evidence="2" key="1">
    <citation type="journal article" date="2018" name="DNA Res.">
        <title>Multiple hybrid de novo genome assembly of finger millet, an orphan allotetraploid crop.</title>
        <authorList>
            <person name="Hatakeyama M."/>
            <person name="Aluri S."/>
            <person name="Balachadran M.T."/>
            <person name="Sivarajan S.R."/>
            <person name="Patrignani A."/>
            <person name="Gruter S."/>
            <person name="Poveda L."/>
            <person name="Shimizu-Inatsugi R."/>
            <person name="Baeten J."/>
            <person name="Francoijs K.J."/>
            <person name="Nataraja K.N."/>
            <person name="Reddy Y.A.N."/>
            <person name="Phadnis S."/>
            <person name="Ravikumar R.L."/>
            <person name="Schlapbach R."/>
            <person name="Sreeman S.M."/>
            <person name="Shimizu K.K."/>
        </authorList>
    </citation>
    <scope>NUCLEOTIDE SEQUENCE</scope>
</reference>
<name>A0AAV5CPL6_ELECO</name>
<gene>
    <name evidence="2" type="primary">ga17124</name>
    <name evidence="2" type="ORF">PR202_ga17124</name>
</gene>
<dbReference type="PROSITE" id="PS50144">
    <property type="entry name" value="MATH"/>
    <property type="match status" value="1"/>
</dbReference>
<organism evidence="2 3">
    <name type="scientific">Eleusine coracana subsp. coracana</name>
    <dbReference type="NCBI Taxonomy" id="191504"/>
    <lineage>
        <taxon>Eukaryota</taxon>
        <taxon>Viridiplantae</taxon>
        <taxon>Streptophyta</taxon>
        <taxon>Embryophyta</taxon>
        <taxon>Tracheophyta</taxon>
        <taxon>Spermatophyta</taxon>
        <taxon>Magnoliopsida</taxon>
        <taxon>Liliopsida</taxon>
        <taxon>Poales</taxon>
        <taxon>Poaceae</taxon>
        <taxon>PACMAD clade</taxon>
        <taxon>Chloridoideae</taxon>
        <taxon>Cynodonteae</taxon>
        <taxon>Eleusininae</taxon>
        <taxon>Eleusine</taxon>
    </lineage>
</organism>
<sequence length="175" mass="19870">MNNATMASSLRRVLCSASAVVCKPVTGSHVLRIDGYSHLSKVVGNGQFVQSSVFDVDGHSWRLRLYPNGRSAEFEGRISAYLRILSEAAGERLLATARCSILDQLGNPRLVKETDHQWYRSKKGEGWGFHEFISREDLERSEYLNDDSFVVQCDVIVTTVRERRDHMVFMSRNTN</sequence>
<accession>A0AAV5CPL6</accession>
<dbReference type="Gene3D" id="2.60.210.10">
    <property type="entry name" value="Apoptosis, Tumor Necrosis Factor Receptor Associated Protein 2, Chain A"/>
    <property type="match status" value="1"/>
</dbReference>
<dbReference type="SMART" id="SM00061">
    <property type="entry name" value="MATH"/>
    <property type="match status" value="1"/>
</dbReference>
<dbReference type="PANTHER" id="PTHR26379:SF187">
    <property type="entry name" value="OS07G0655300 PROTEIN"/>
    <property type="match status" value="1"/>
</dbReference>
<reference evidence="2" key="2">
    <citation type="submission" date="2021-12" db="EMBL/GenBank/DDBJ databases">
        <title>Resequencing data analysis of finger millet.</title>
        <authorList>
            <person name="Hatakeyama M."/>
            <person name="Aluri S."/>
            <person name="Balachadran M.T."/>
            <person name="Sivarajan S.R."/>
            <person name="Poveda L."/>
            <person name="Shimizu-Inatsugi R."/>
            <person name="Schlapbach R."/>
            <person name="Sreeman S.M."/>
            <person name="Shimizu K.K."/>
        </authorList>
    </citation>
    <scope>NUCLEOTIDE SEQUENCE</scope>
</reference>
<dbReference type="InterPro" id="IPR045005">
    <property type="entry name" value="BPM1-6"/>
</dbReference>
<dbReference type="InterPro" id="IPR008974">
    <property type="entry name" value="TRAF-like"/>
</dbReference>
<dbReference type="InterPro" id="IPR002083">
    <property type="entry name" value="MATH/TRAF_dom"/>
</dbReference>
<feature type="domain" description="MATH" evidence="1">
    <location>
        <begin position="26"/>
        <end position="155"/>
    </location>
</feature>
<comment type="caution">
    <text evidence="2">The sequence shown here is derived from an EMBL/GenBank/DDBJ whole genome shotgun (WGS) entry which is preliminary data.</text>
</comment>
<protein>
    <recommendedName>
        <fullName evidence="1">MATH domain-containing protein</fullName>
    </recommendedName>
</protein>
<evidence type="ECO:0000259" key="1">
    <source>
        <dbReference type="PROSITE" id="PS50144"/>
    </source>
</evidence>
<dbReference type="GO" id="GO:0016567">
    <property type="term" value="P:protein ubiquitination"/>
    <property type="evidence" value="ECO:0007669"/>
    <property type="project" value="InterPro"/>
</dbReference>
<evidence type="ECO:0000313" key="3">
    <source>
        <dbReference type="Proteomes" id="UP001054889"/>
    </source>
</evidence>
<dbReference type="Pfam" id="PF22486">
    <property type="entry name" value="MATH_2"/>
    <property type="match status" value="1"/>
</dbReference>
<dbReference type="PANTHER" id="PTHR26379">
    <property type="entry name" value="BTB/POZ AND MATH DOMAIN-CONTAINING PROTEIN 1"/>
    <property type="match status" value="1"/>
</dbReference>
<proteinExistence type="predicted"/>
<dbReference type="Proteomes" id="UP001054889">
    <property type="component" value="Unassembled WGS sequence"/>
</dbReference>
<dbReference type="AlphaFoldDB" id="A0AAV5CPL6"/>
<keyword evidence="3" id="KW-1185">Reference proteome</keyword>